<dbReference type="EMBL" id="JAIWYP010000001">
    <property type="protein sequence ID" value="KAH3886959.1"/>
    <property type="molecule type" value="Genomic_DNA"/>
</dbReference>
<dbReference type="AlphaFoldDB" id="A0A9D4N448"/>
<feature type="region of interest" description="Disordered" evidence="1">
    <location>
        <begin position="26"/>
        <end position="50"/>
    </location>
</feature>
<proteinExistence type="predicted"/>
<sequence>MGAMFLLWKDGSQKKRLHTISGMVKEKRKKIGPTRGWTGRPHVRAQNSED</sequence>
<keyword evidence="3" id="KW-1185">Reference proteome</keyword>
<comment type="caution">
    <text evidence="2">The sequence shown here is derived from an EMBL/GenBank/DDBJ whole genome shotgun (WGS) entry which is preliminary data.</text>
</comment>
<protein>
    <submittedName>
        <fullName evidence="2">Uncharacterized protein</fullName>
    </submittedName>
</protein>
<gene>
    <name evidence="2" type="ORF">DPMN_010972</name>
</gene>
<reference evidence="2" key="1">
    <citation type="journal article" date="2019" name="bioRxiv">
        <title>The Genome of the Zebra Mussel, Dreissena polymorpha: A Resource for Invasive Species Research.</title>
        <authorList>
            <person name="McCartney M.A."/>
            <person name="Auch B."/>
            <person name="Kono T."/>
            <person name="Mallez S."/>
            <person name="Zhang Y."/>
            <person name="Obille A."/>
            <person name="Becker A."/>
            <person name="Abrahante J.E."/>
            <person name="Garbe J."/>
            <person name="Badalamenti J.P."/>
            <person name="Herman A."/>
            <person name="Mangelson H."/>
            <person name="Liachko I."/>
            <person name="Sullivan S."/>
            <person name="Sone E.D."/>
            <person name="Koren S."/>
            <person name="Silverstein K.A.T."/>
            <person name="Beckman K.B."/>
            <person name="Gohl D.M."/>
        </authorList>
    </citation>
    <scope>NUCLEOTIDE SEQUENCE</scope>
    <source>
        <strain evidence="2">Duluth1</strain>
        <tissue evidence="2">Whole animal</tissue>
    </source>
</reference>
<organism evidence="2 3">
    <name type="scientific">Dreissena polymorpha</name>
    <name type="common">Zebra mussel</name>
    <name type="synonym">Mytilus polymorpha</name>
    <dbReference type="NCBI Taxonomy" id="45954"/>
    <lineage>
        <taxon>Eukaryota</taxon>
        <taxon>Metazoa</taxon>
        <taxon>Spiralia</taxon>
        <taxon>Lophotrochozoa</taxon>
        <taxon>Mollusca</taxon>
        <taxon>Bivalvia</taxon>
        <taxon>Autobranchia</taxon>
        <taxon>Heteroconchia</taxon>
        <taxon>Euheterodonta</taxon>
        <taxon>Imparidentia</taxon>
        <taxon>Neoheterodontei</taxon>
        <taxon>Myida</taxon>
        <taxon>Dreissenoidea</taxon>
        <taxon>Dreissenidae</taxon>
        <taxon>Dreissena</taxon>
    </lineage>
</organism>
<evidence type="ECO:0000313" key="3">
    <source>
        <dbReference type="Proteomes" id="UP000828390"/>
    </source>
</evidence>
<name>A0A9D4N448_DREPO</name>
<reference evidence="2" key="2">
    <citation type="submission" date="2020-11" db="EMBL/GenBank/DDBJ databases">
        <authorList>
            <person name="McCartney M.A."/>
            <person name="Auch B."/>
            <person name="Kono T."/>
            <person name="Mallez S."/>
            <person name="Becker A."/>
            <person name="Gohl D.M."/>
            <person name="Silverstein K.A.T."/>
            <person name="Koren S."/>
            <person name="Bechman K.B."/>
            <person name="Herman A."/>
            <person name="Abrahante J.E."/>
            <person name="Garbe J."/>
        </authorList>
    </citation>
    <scope>NUCLEOTIDE SEQUENCE</scope>
    <source>
        <strain evidence="2">Duluth1</strain>
        <tissue evidence="2">Whole animal</tissue>
    </source>
</reference>
<evidence type="ECO:0000256" key="1">
    <source>
        <dbReference type="SAM" id="MobiDB-lite"/>
    </source>
</evidence>
<accession>A0A9D4N448</accession>
<dbReference type="Proteomes" id="UP000828390">
    <property type="component" value="Unassembled WGS sequence"/>
</dbReference>
<evidence type="ECO:0000313" key="2">
    <source>
        <dbReference type="EMBL" id="KAH3886959.1"/>
    </source>
</evidence>